<dbReference type="InterPro" id="IPR025403">
    <property type="entry name" value="TgpA-like_C"/>
</dbReference>
<keyword evidence="2" id="KW-0472">Membrane</keyword>
<reference evidence="5 6" key="1">
    <citation type="submission" date="2017-06" db="EMBL/GenBank/DDBJ databases">
        <title>Description of Rhodopirellula bahusiensis sp. nov.</title>
        <authorList>
            <person name="Kizina J."/>
            <person name="Harder J."/>
        </authorList>
    </citation>
    <scope>NUCLEOTIDE SEQUENCE [LARGE SCALE GENOMIC DNA]</scope>
    <source>
        <strain evidence="5 6">SWK21</strain>
    </source>
</reference>
<dbReference type="AlphaFoldDB" id="A0A2G1W641"/>
<name>A0A2G1W641_9BACT</name>
<feature type="chain" id="PRO_5013955038" description="Protein-glutamine gamma-glutamyltransferase-like C-terminal domain-containing protein" evidence="3">
    <location>
        <begin position="33"/>
        <end position="278"/>
    </location>
</feature>
<evidence type="ECO:0000256" key="1">
    <source>
        <dbReference type="SAM" id="MobiDB-lite"/>
    </source>
</evidence>
<organism evidence="5 6">
    <name type="scientific">Rhodopirellula bahusiensis</name>
    <dbReference type="NCBI Taxonomy" id="2014065"/>
    <lineage>
        <taxon>Bacteria</taxon>
        <taxon>Pseudomonadati</taxon>
        <taxon>Planctomycetota</taxon>
        <taxon>Planctomycetia</taxon>
        <taxon>Pirellulales</taxon>
        <taxon>Pirellulaceae</taxon>
        <taxon>Rhodopirellula</taxon>
    </lineage>
</organism>
<evidence type="ECO:0000259" key="4">
    <source>
        <dbReference type="Pfam" id="PF13559"/>
    </source>
</evidence>
<comment type="caution">
    <text evidence="5">The sequence shown here is derived from an EMBL/GenBank/DDBJ whole genome shotgun (WGS) entry which is preliminary data.</text>
</comment>
<keyword evidence="2" id="KW-1133">Transmembrane helix</keyword>
<dbReference type="Proteomes" id="UP000225740">
    <property type="component" value="Unassembled WGS sequence"/>
</dbReference>
<proteinExistence type="predicted"/>
<feature type="signal peptide" evidence="3">
    <location>
        <begin position="1"/>
        <end position="32"/>
    </location>
</feature>
<dbReference type="EMBL" id="NIZW01000011">
    <property type="protein sequence ID" value="PHQ34504.1"/>
    <property type="molecule type" value="Genomic_DNA"/>
</dbReference>
<protein>
    <recommendedName>
        <fullName evidence="4">Protein-glutamine gamma-glutamyltransferase-like C-terminal domain-containing protein</fullName>
    </recommendedName>
</protein>
<sequence length="278" mass="31131">MNRLRSPRPARAILFCFVVPFLVGIVPAPSLAADSSKEANLASPVEGSVWFDEDAGELVPVEVDDQQSENENRDSRWTAVRSNKSRTAPAAPAAATNTGFSFARLFGWLMLGTLLVGLVTLLAWVFTNSDFDFTPGSVEQSLLTGEQLDRQTRQRMEHLPEALRDTSVNPRAQAERLMQAGQYNEAVIYLYGHQLLLLDRVHWLRLARGKTNSRYVRETVRSQPDSGQRLQQTVAAFERAYFGRHDLSQAEFIRLWQSNAKLEQDIQSADSVRKPGAA</sequence>
<feature type="transmembrane region" description="Helical" evidence="2">
    <location>
        <begin position="105"/>
        <end position="126"/>
    </location>
</feature>
<keyword evidence="2" id="KW-0812">Transmembrane</keyword>
<evidence type="ECO:0000256" key="2">
    <source>
        <dbReference type="SAM" id="Phobius"/>
    </source>
</evidence>
<feature type="domain" description="Protein-glutamine gamma-glutamyltransferase-like C-terminal" evidence="4">
    <location>
        <begin position="191"/>
        <end position="257"/>
    </location>
</feature>
<accession>A0A2G1W641</accession>
<keyword evidence="3" id="KW-0732">Signal</keyword>
<evidence type="ECO:0000256" key="3">
    <source>
        <dbReference type="SAM" id="SignalP"/>
    </source>
</evidence>
<feature type="region of interest" description="Disordered" evidence="1">
    <location>
        <begin position="64"/>
        <end position="91"/>
    </location>
</feature>
<gene>
    <name evidence="5" type="ORF">CEE69_15350</name>
</gene>
<evidence type="ECO:0000313" key="5">
    <source>
        <dbReference type="EMBL" id="PHQ34504.1"/>
    </source>
</evidence>
<keyword evidence="6" id="KW-1185">Reference proteome</keyword>
<evidence type="ECO:0000313" key="6">
    <source>
        <dbReference type="Proteomes" id="UP000225740"/>
    </source>
</evidence>
<dbReference type="Pfam" id="PF13559">
    <property type="entry name" value="DUF4129"/>
    <property type="match status" value="1"/>
</dbReference>